<sequence>MLRYHRMILQEAVTLSCYRRSTWMAVLMMKNRIANHTTYWCIIPVKEEWTPFRPTWARWFTSIFEEESAGCAAINGFVIFMTKYPSLYGTKSHRKLGRFRDLR</sequence>
<accession>A0A0V1F1G5</accession>
<proteinExistence type="predicted"/>
<organism evidence="1 2">
    <name type="scientific">Trichinella pseudospiralis</name>
    <name type="common">Parasitic roundworm</name>
    <dbReference type="NCBI Taxonomy" id="6337"/>
    <lineage>
        <taxon>Eukaryota</taxon>
        <taxon>Metazoa</taxon>
        <taxon>Ecdysozoa</taxon>
        <taxon>Nematoda</taxon>
        <taxon>Enoplea</taxon>
        <taxon>Dorylaimia</taxon>
        <taxon>Trichinellida</taxon>
        <taxon>Trichinellidae</taxon>
        <taxon>Trichinella</taxon>
    </lineage>
</organism>
<name>A0A0V1F1G5_TRIPS</name>
<evidence type="ECO:0000313" key="1">
    <source>
        <dbReference type="EMBL" id="KRY80090.1"/>
    </source>
</evidence>
<dbReference type="Proteomes" id="UP000054632">
    <property type="component" value="Unassembled WGS sequence"/>
</dbReference>
<dbReference type="EMBL" id="JYDR01000001">
    <property type="protein sequence ID" value="KRY80090.1"/>
    <property type="molecule type" value="Genomic_DNA"/>
</dbReference>
<gene>
    <name evidence="1" type="ORF">T4A_5535</name>
</gene>
<evidence type="ECO:0000313" key="2">
    <source>
        <dbReference type="Proteomes" id="UP000054632"/>
    </source>
</evidence>
<protein>
    <submittedName>
        <fullName evidence="1">Uncharacterized protein</fullName>
    </submittedName>
</protein>
<dbReference type="AlphaFoldDB" id="A0A0V1F1G5"/>
<reference evidence="1 2" key="1">
    <citation type="submission" date="2015-01" db="EMBL/GenBank/DDBJ databases">
        <title>Evolution of Trichinella species and genotypes.</title>
        <authorList>
            <person name="Korhonen P.K."/>
            <person name="Edoardo P."/>
            <person name="Giuseppe L.R."/>
            <person name="Gasser R.B."/>
        </authorList>
    </citation>
    <scope>NUCLEOTIDE SEQUENCE [LARGE SCALE GENOMIC DNA]</scope>
    <source>
        <strain evidence="1">ISS13</strain>
    </source>
</reference>
<comment type="caution">
    <text evidence="1">The sequence shown here is derived from an EMBL/GenBank/DDBJ whole genome shotgun (WGS) entry which is preliminary data.</text>
</comment>